<dbReference type="InterPro" id="IPR001611">
    <property type="entry name" value="Leu-rich_rpt"/>
</dbReference>
<evidence type="ECO:0008006" key="4">
    <source>
        <dbReference type="Google" id="ProtNLM"/>
    </source>
</evidence>
<gene>
    <name evidence="2" type="ORF">GWI33_003444</name>
</gene>
<dbReference type="EMBL" id="JAACXV010000019">
    <property type="protein sequence ID" value="KAF7286873.1"/>
    <property type="molecule type" value="Genomic_DNA"/>
</dbReference>
<dbReference type="SMART" id="SM00368">
    <property type="entry name" value="LRR_RI"/>
    <property type="match status" value="3"/>
</dbReference>
<dbReference type="PANTHER" id="PTHR24110">
    <property type="entry name" value="CENTROSOMAL PROTEIN OF 78 KDA"/>
    <property type="match status" value="1"/>
</dbReference>
<name>A0A834MK25_RHYFE</name>
<evidence type="ECO:0000256" key="1">
    <source>
        <dbReference type="SAM" id="Coils"/>
    </source>
</evidence>
<feature type="coiled-coil region" evidence="1">
    <location>
        <begin position="400"/>
        <end position="444"/>
    </location>
</feature>
<dbReference type="InterPro" id="IPR026212">
    <property type="entry name" value="Cep78"/>
</dbReference>
<dbReference type="Pfam" id="PF13516">
    <property type="entry name" value="LRR_6"/>
    <property type="match status" value="1"/>
</dbReference>
<dbReference type="Proteomes" id="UP000625711">
    <property type="component" value="Unassembled WGS sequence"/>
</dbReference>
<dbReference type="InterPro" id="IPR032675">
    <property type="entry name" value="LRR_dom_sf"/>
</dbReference>
<comment type="caution">
    <text evidence="2">The sequence shown here is derived from an EMBL/GenBank/DDBJ whole genome shotgun (WGS) entry which is preliminary data.</text>
</comment>
<reference evidence="2" key="1">
    <citation type="submission" date="2020-08" db="EMBL/GenBank/DDBJ databases">
        <title>Genome sequencing and assembly of the red palm weevil Rhynchophorus ferrugineus.</title>
        <authorList>
            <person name="Dias G.B."/>
            <person name="Bergman C.M."/>
            <person name="Manee M."/>
        </authorList>
    </citation>
    <scope>NUCLEOTIDE SEQUENCE</scope>
    <source>
        <strain evidence="2">AA-2017</strain>
        <tissue evidence="2">Whole larva</tissue>
    </source>
</reference>
<dbReference type="SUPFAM" id="SSF52047">
    <property type="entry name" value="RNI-like"/>
    <property type="match status" value="1"/>
</dbReference>
<dbReference type="GO" id="GO:0044782">
    <property type="term" value="P:cilium organization"/>
    <property type="evidence" value="ECO:0007669"/>
    <property type="project" value="TreeGrafter"/>
</dbReference>
<protein>
    <recommendedName>
        <fullName evidence="4">Centrosomal protein of 78 kDa</fullName>
    </recommendedName>
</protein>
<dbReference type="AlphaFoldDB" id="A0A834MK25"/>
<dbReference type="GO" id="GO:0036064">
    <property type="term" value="C:ciliary basal body"/>
    <property type="evidence" value="ECO:0007669"/>
    <property type="project" value="TreeGrafter"/>
</dbReference>
<dbReference type="GO" id="GO:0005813">
    <property type="term" value="C:centrosome"/>
    <property type="evidence" value="ECO:0007669"/>
    <property type="project" value="TreeGrafter"/>
</dbReference>
<sequence>MDKTKSSVVKANPKPVSVFYVWYSELCRRLNINPASCVKPAKPKCQTVLDFVADRLKVEDWNPVINALRQDTSLHVIAVRSKLGNCQFLHEADTEEKARNIKRKYGSIWTAYVLKQLLKSLSFSLRSTQVLTYLELEGLPLFMQYLEPLMQALKKNKTLKSLSFANCFIHDTGCQLVCSYLRFTPNIEILNLSGCNLSPVSGEHIAKLIKYQQINRYCESWHSSLRYENPDAGKMRGIKRITLNCNMLFGDAGLNFVLDELEDDLWVKALDLQKCGFTENITNRILDVLEYNKTLEIVDLRRNDLLCMATVEKVLQILKQRQPYGLQTEFQWCATAASLTWSSIYSTTSKTSFATACKSVHKTKSAPIKSVCSKVSAVTWDQNVRKTKTTESINRGLTKLSDLKDTKKQVLELNDKLQKEIQKRKEIEKKNEELQSQLNQIKTSTHVPSSIETTKRFINEDSKKVDVRTNNQKEQYQNHPMVIRRKEGKNHDRNECTKEINGKQIINKVNGVKRNISNGCKKILPKNNMYNMLEKLLNSGQPLIDNVEYEMIDYLKTTKINNESYNHSNKEGSEPDSQVSLYKYMEQLQNDNT</sequence>
<accession>A0A834MK25</accession>
<dbReference type="Gene3D" id="3.80.10.10">
    <property type="entry name" value="Ribonuclease Inhibitor"/>
    <property type="match status" value="2"/>
</dbReference>
<evidence type="ECO:0000313" key="2">
    <source>
        <dbReference type="EMBL" id="KAF7286873.1"/>
    </source>
</evidence>
<keyword evidence="3" id="KW-1185">Reference proteome</keyword>
<evidence type="ECO:0000313" key="3">
    <source>
        <dbReference type="Proteomes" id="UP000625711"/>
    </source>
</evidence>
<proteinExistence type="predicted"/>
<organism evidence="2 3">
    <name type="scientific">Rhynchophorus ferrugineus</name>
    <name type="common">Red palm weevil</name>
    <name type="synonym">Curculio ferrugineus</name>
    <dbReference type="NCBI Taxonomy" id="354439"/>
    <lineage>
        <taxon>Eukaryota</taxon>
        <taxon>Metazoa</taxon>
        <taxon>Ecdysozoa</taxon>
        <taxon>Arthropoda</taxon>
        <taxon>Hexapoda</taxon>
        <taxon>Insecta</taxon>
        <taxon>Pterygota</taxon>
        <taxon>Neoptera</taxon>
        <taxon>Endopterygota</taxon>
        <taxon>Coleoptera</taxon>
        <taxon>Polyphaga</taxon>
        <taxon>Cucujiformia</taxon>
        <taxon>Curculionidae</taxon>
        <taxon>Dryophthorinae</taxon>
        <taxon>Rhynchophorus</taxon>
    </lineage>
</organism>
<dbReference type="PANTHER" id="PTHR24110:SF3">
    <property type="entry name" value="CENTROSOMAL PROTEIN OF 78 KDA"/>
    <property type="match status" value="1"/>
</dbReference>
<keyword evidence="1" id="KW-0175">Coiled coil</keyword>
<dbReference type="PRINTS" id="PR02062">
    <property type="entry name" value="CENTROSOME78"/>
</dbReference>
<dbReference type="OrthoDB" id="78308at2759"/>